<dbReference type="Gramene" id="mRNA:HanXRQr2_Chr14g0622191">
    <property type="protein sequence ID" value="CDS:HanXRQr2_Chr14g0622191.1"/>
    <property type="gene ID" value="HanXRQr2_Chr14g0622191"/>
</dbReference>
<dbReference type="CDD" id="cd06257">
    <property type="entry name" value="DnaJ"/>
    <property type="match status" value="1"/>
</dbReference>
<organism evidence="2 3">
    <name type="scientific">Helianthus annuus</name>
    <name type="common">Common sunflower</name>
    <dbReference type="NCBI Taxonomy" id="4232"/>
    <lineage>
        <taxon>Eukaryota</taxon>
        <taxon>Viridiplantae</taxon>
        <taxon>Streptophyta</taxon>
        <taxon>Embryophyta</taxon>
        <taxon>Tracheophyta</taxon>
        <taxon>Spermatophyta</taxon>
        <taxon>Magnoliopsida</taxon>
        <taxon>eudicotyledons</taxon>
        <taxon>Gunneridae</taxon>
        <taxon>Pentapetalae</taxon>
        <taxon>asterids</taxon>
        <taxon>campanulids</taxon>
        <taxon>Asterales</taxon>
        <taxon>Asteraceae</taxon>
        <taxon>Asteroideae</taxon>
        <taxon>Heliantheae alliance</taxon>
        <taxon>Heliantheae</taxon>
        <taxon>Helianthus</taxon>
    </lineage>
</organism>
<dbReference type="Proteomes" id="UP000215914">
    <property type="component" value="Unassembled WGS sequence"/>
</dbReference>
<dbReference type="SMART" id="SM00271">
    <property type="entry name" value="DnaJ"/>
    <property type="match status" value="1"/>
</dbReference>
<evidence type="ECO:0000313" key="2">
    <source>
        <dbReference type="EMBL" id="KAF5767255.1"/>
    </source>
</evidence>
<name>A0A9K3E594_HELAN</name>
<accession>A0A9K3E594</accession>
<dbReference type="Pfam" id="PF00226">
    <property type="entry name" value="DnaJ"/>
    <property type="match status" value="1"/>
</dbReference>
<dbReference type="PROSITE" id="PS50076">
    <property type="entry name" value="DNAJ_2"/>
    <property type="match status" value="1"/>
</dbReference>
<dbReference type="InterPro" id="IPR001623">
    <property type="entry name" value="DnaJ_domain"/>
</dbReference>
<dbReference type="InterPro" id="IPR018253">
    <property type="entry name" value="DnaJ_domain_CS"/>
</dbReference>
<dbReference type="AlphaFoldDB" id="A0A9K3E594"/>
<protein>
    <submittedName>
        <fullName evidence="2">DnaJ domain, Chaperone J-domain superfamily</fullName>
    </submittedName>
</protein>
<reference evidence="2" key="1">
    <citation type="journal article" date="2017" name="Nature">
        <title>The sunflower genome provides insights into oil metabolism, flowering and Asterid evolution.</title>
        <authorList>
            <person name="Badouin H."/>
            <person name="Gouzy J."/>
            <person name="Grassa C.J."/>
            <person name="Murat F."/>
            <person name="Staton S.E."/>
            <person name="Cottret L."/>
            <person name="Lelandais-Briere C."/>
            <person name="Owens G.L."/>
            <person name="Carrere S."/>
            <person name="Mayjonade B."/>
            <person name="Legrand L."/>
            <person name="Gill N."/>
            <person name="Kane N.C."/>
            <person name="Bowers J.E."/>
            <person name="Hubner S."/>
            <person name="Bellec A."/>
            <person name="Berard A."/>
            <person name="Berges H."/>
            <person name="Blanchet N."/>
            <person name="Boniface M.C."/>
            <person name="Brunel D."/>
            <person name="Catrice O."/>
            <person name="Chaidir N."/>
            <person name="Claudel C."/>
            <person name="Donnadieu C."/>
            <person name="Faraut T."/>
            <person name="Fievet G."/>
            <person name="Helmstetter N."/>
            <person name="King M."/>
            <person name="Knapp S.J."/>
            <person name="Lai Z."/>
            <person name="Le Paslier M.C."/>
            <person name="Lippi Y."/>
            <person name="Lorenzon L."/>
            <person name="Mandel J.R."/>
            <person name="Marage G."/>
            <person name="Marchand G."/>
            <person name="Marquand E."/>
            <person name="Bret-Mestries E."/>
            <person name="Morien E."/>
            <person name="Nambeesan S."/>
            <person name="Nguyen T."/>
            <person name="Pegot-Espagnet P."/>
            <person name="Pouilly N."/>
            <person name="Raftis F."/>
            <person name="Sallet E."/>
            <person name="Schiex T."/>
            <person name="Thomas J."/>
            <person name="Vandecasteele C."/>
            <person name="Vares D."/>
            <person name="Vear F."/>
            <person name="Vautrin S."/>
            <person name="Crespi M."/>
            <person name="Mangin B."/>
            <person name="Burke J.M."/>
            <person name="Salse J."/>
            <person name="Munos S."/>
            <person name="Vincourt P."/>
            <person name="Rieseberg L.H."/>
            <person name="Langlade N.B."/>
        </authorList>
    </citation>
    <scope>NUCLEOTIDE SEQUENCE</scope>
    <source>
        <tissue evidence="2">Leaves</tissue>
    </source>
</reference>
<dbReference type="PRINTS" id="PR00625">
    <property type="entry name" value="JDOMAIN"/>
</dbReference>
<evidence type="ECO:0000259" key="1">
    <source>
        <dbReference type="PROSITE" id="PS50076"/>
    </source>
</evidence>
<evidence type="ECO:0000313" key="3">
    <source>
        <dbReference type="Proteomes" id="UP000215914"/>
    </source>
</evidence>
<feature type="domain" description="J" evidence="1">
    <location>
        <begin position="20"/>
        <end position="84"/>
    </location>
</feature>
<dbReference type="InterPro" id="IPR036869">
    <property type="entry name" value="J_dom_sf"/>
</dbReference>
<dbReference type="PANTHER" id="PTHR44137">
    <property type="entry name" value="BNAC03G44070D PROTEIN"/>
    <property type="match status" value="1"/>
</dbReference>
<sequence>MVATFEIFAAAWKKVNGEIDLYSVSELTSSADWSVLKKQYKKMAVLLHPDKNKTFGADEAFKRVSEAWSVLSDSSKRNCYDVRINSQFVATVSQFVNLDTFWTFCTSCRV</sequence>
<dbReference type="PROSITE" id="PS00636">
    <property type="entry name" value="DNAJ_1"/>
    <property type="match status" value="1"/>
</dbReference>
<proteinExistence type="predicted"/>
<reference evidence="2" key="2">
    <citation type="submission" date="2020-06" db="EMBL/GenBank/DDBJ databases">
        <title>Helianthus annuus Genome sequencing and assembly Release 2.</title>
        <authorList>
            <person name="Gouzy J."/>
            <person name="Langlade N."/>
            <person name="Munos S."/>
        </authorList>
    </citation>
    <scope>NUCLEOTIDE SEQUENCE</scope>
    <source>
        <tissue evidence="2">Leaves</tissue>
    </source>
</reference>
<dbReference type="PANTHER" id="PTHR44137:SF7">
    <property type="entry name" value="J DOMAIN-CONTAINING PROTEIN"/>
    <property type="match status" value="1"/>
</dbReference>
<dbReference type="Gene3D" id="1.10.287.110">
    <property type="entry name" value="DnaJ domain"/>
    <property type="match status" value="1"/>
</dbReference>
<dbReference type="SUPFAM" id="SSF46565">
    <property type="entry name" value="Chaperone J-domain"/>
    <property type="match status" value="1"/>
</dbReference>
<keyword evidence="3" id="KW-1185">Reference proteome</keyword>
<comment type="caution">
    <text evidence="2">The sequence shown here is derived from an EMBL/GenBank/DDBJ whole genome shotgun (WGS) entry which is preliminary data.</text>
</comment>
<dbReference type="EMBL" id="MNCJ02000329">
    <property type="protein sequence ID" value="KAF5767255.1"/>
    <property type="molecule type" value="Genomic_DNA"/>
</dbReference>
<gene>
    <name evidence="2" type="ORF">HanXRQr2_Chr14g0622191</name>
</gene>